<dbReference type="Proteomes" id="UP001488838">
    <property type="component" value="Unassembled WGS sequence"/>
</dbReference>
<evidence type="ECO:0000313" key="3">
    <source>
        <dbReference type="Proteomes" id="UP001488838"/>
    </source>
</evidence>
<reference evidence="2 3" key="1">
    <citation type="journal article" date="2023" name="bioRxiv">
        <title>Conserved and derived expression patterns and positive selection on dental genes reveal complex evolutionary context of ever-growing rodent molars.</title>
        <authorList>
            <person name="Calamari Z.T."/>
            <person name="Song A."/>
            <person name="Cohen E."/>
            <person name="Akter M."/>
            <person name="Roy R.D."/>
            <person name="Hallikas O."/>
            <person name="Christensen M.M."/>
            <person name="Li P."/>
            <person name="Marangoni P."/>
            <person name="Jernvall J."/>
            <person name="Klein O.D."/>
        </authorList>
    </citation>
    <scope>NUCLEOTIDE SEQUENCE [LARGE SCALE GENOMIC DNA]</scope>
    <source>
        <strain evidence="2">V071</strain>
    </source>
</reference>
<dbReference type="AlphaFoldDB" id="A0AAW0JFI1"/>
<gene>
    <name evidence="2" type="ORF">U0070_014107</name>
</gene>
<comment type="caution">
    <text evidence="2">The sequence shown here is derived from an EMBL/GenBank/DDBJ whole genome shotgun (WGS) entry which is preliminary data.</text>
</comment>
<feature type="region of interest" description="Disordered" evidence="1">
    <location>
        <begin position="56"/>
        <end position="77"/>
    </location>
</feature>
<feature type="compositionally biased region" description="Basic and acidic residues" evidence="1">
    <location>
        <begin position="66"/>
        <end position="77"/>
    </location>
</feature>
<name>A0AAW0JFI1_MYOGA</name>
<sequence>MTRHHSPSAGDCSSPLNGRKHQMLSMRACGLNSRRYGPQGTQLSFGSGFRTFVNTRSLGQQEVPWDTEKGRPPRDIN</sequence>
<evidence type="ECO:0000313" key="2">
    <source>
        <dbReference type="EMBL" id="KAK7824901.1"/>
    </source>
</evidence>
<evidence type="ECO:0000256" key="1">
    <source>
        <dbReference type="SAM" id="MobiDB-lite"/>
    </source>
</evidence>
<dbReference type="EMBL" id="JBBHLL010000043">
    <property type="protein sequence ID" value="KAK7824901.1"/>
    <property type="molecule type" value="Genomic_DNA"/>
</dbReference>
<proteinExistence type="predicted"/>
<keyword evidence="3" id="KW-1185">Reference proteome</keyword>
<organism evidence="2 3">
    <name type="scientific">Myodes glareolus</name>
    <name type="common">Bank vole</name>
    <name type="synonym">Clethrionomys glareolus</name>
    <dbReference type="NCBI Taxonomy" id="447135"/>
    <lineage>
        <taxon>Eukaryota</taxon>
        <taxon>Metazoa</taxon>
        <taxon>Chordata</taxon>
        <taxon>Craniata</taxon>
        <taxon>Vertebrata</taxon>
        <taxon>Euteleostomi</taxon>
        <taxon>Mammalia</taxon>
        <taxon>Eutheria</taxon>
        <taxon>Euarchontoglires</taxon>
        <taxon>Glires</taxon>
        <taxon>Rodentia</taxon>
        <taxon>Myomorpha</taxon>
        <taxon>Muroidea</taxon>
        <taxon>Cricetidae</taxon>
        <taxon>Arvicolinae</taxon>
        <taxon>Myodes</taxon>
    </lineage>
</organism>
<protein>
    <submittedName>
        <fullName evidence="2">Uncharacterized protein</fullName>
    </submittedName>
</protein>
<accession>A0AAW0JFI1</accession>